<dbReference type="InterPro" id="IPR011545">
    <property type="entry name" value="DEAD/DEAH_box_helicase_dom"/>
</dbReference>
<dbReference type="FunFam" id="3.30.160.380:FF:000001">
    <property type="entry name" value="Endoribonuclease dicer-like 1"/>
    <property type="match status" value="1"/>
</dbReference>
<dbReference type="InterPro" id="IPR014001">
    <property type="entry name" value="Helicase_ATP-bd"/>
</dbReference>
<dbReference type="InterPro" id="IPR001650">
    <property type="entry name" value="Helicase_C-like"/>
</dbReference>
<organism evidence="8 9">
    <name type="scientific">Heracleum sosnowskyi</name>
    <dbReference type="NCBI Taxonomy" id="360622"/>
    <lineage>
        <taxon>Eukaryota</taxon>
        <taxon>Viridiplantae</taxon>
        <taxon>Streptophyta</taxon>
        <taxon>Embryophyta</taxon>
        <taxon>Tracheophyta</taxon>
        <taxon>Spermatophyta</taxon>
        <taxon>Magnoliopsida</taxon>
        <taxon>eudicotyledons</taxon>
        <taxon>Gunneridae</taxon>
        <taxon>Pentapetalae</taxon>
        <taxon>asterids</taxon>
        <taxon>campanulids</taxon>
        <taxon>Apiales</taxon>
        <taxon>Apiaceae</taxon>
        <taxon>Apioideae</taxon>
        <taxon>apioid superclade</taxon>
        <taxon>Tordylieae</taxon>
        <taxon>Tordyliinae</taxon>
        <taxon>Heracleum</taxon>
    </lineage>
</organism>
<dbReference type="FunFam" id="3.40.50.300:FF:000420">
    <property type="entry name" value="Endoribonuclease dicer-like 1"/>
    <property type="match status" value="1"/>
</dbReference>
<dbReference type="PROSITE" id="PS51327">
    <property type="entry name" value="DICER_DSRBF"/>
    <property type="match status" value="1"/>
</dbReference>
<protein>
    <recommendedName>
        <fullName evidence="10">Dicer-like protein 4</fullName>
    </recommendedName>
</protein>
<dbReference type="SMART" id="SM00490">
    <property type="entry name" value="HELICc"/>
    <property type="match status" value="1"/>
</dbReference>
<evidence type="ECO:0000256" key="2">
    <source>
        <dbReference type="ARBA" id="ARBA00022801"/>
    </source>
</evidence>
<dbReference type="GO" id="GO:0003723">
    <property type="term" value="F:RNA binding"/>
    <property type="evidence" value="ECO:0007669"/>
    <property type="project" value="UniProtKB-UniRule"/>
</dbReference>
<evidence type="ECO:0000313" key="8">
    <source>
        <dbReference type="EMBL" id="KAK1395930.1"/>
    </source>
</evidence>
<evidence type="ECO:0000259" key="5">
    <source>
        <dbReference type="PROSITE" id="PS51192"/>
    </source>
</evidence>
<dbReference type="InterPro" id="IPR005034">
    <property type="entry name" value="Dicer_dimerisation"/>
</dbReference>
<dbReference type="GO" id="GO:0005524">
    <property type="term" value="F:ATP binding"/>
    <property type="evidence" value="ECO:0007669"/>
    <property type="project" value="UniProtKB-KW"/>
</dbReference>
<dbReference type="EMBL" id="JAUIZM010000002">
    <property type="protein sequence ID" value="KAK1395930.1"/>
    <property type="molecule type" value="Genomic_DNA"/>
</dbReference>
<dbReference type="GO" id="GO:0004525">
    <property type="term" value="F:ribonuclease III activity"/>
    <property type="evidence" value="ECO:0007669"/>
    <property type="project" value="TreeGrafter"/>
</dbReference>
<dbReference type="InterPro" id="IPR038248">
    <property type="entry name" value="Dicer_dimer_sf"/>
</dbReference>
<evidence type="ECO:0000259" key="6">
    <source>
        <dbReference type="PROSITE" id="PS51194"/>
    </source>
</evidence>
<accession>A0AAD8J1D3</accession>
<gene>
    <name evidence="8" type="ORF">POM88_005793</name>
</gene>
<keyword evidence="3" id="KW-0067">ATP-binding</keyword>
<proteinExistence type="inferred from homology"/>
<dbReference type="PANTHER" id="PTHR14950">
    <property type="entry name" value="DICER-RELATED"/>
    <property type="match status" value="1"/>
</dbReference>
<evidence type="ECO:0000256" key="4">
    <source>
        <dbReference type="PROSITE-ProRule" id="PRU00657"/>
    </source>
</evidence>
<dbReference type="InterPro" id="IPR027417">
    <property type="entry name" value="P-loop_NTPase"/>
</dbReference>
<sequence>MIARKYQLALCRKALSENTIAYLGTGCGKTHIAVLLIHEMRDLIKKPRKDICVFLAPTVALVEQQAKVIKDSIDVKVGIYCGSSKQLKDHANWEKKLAQHEVLVMTPQILLQSLSHCFIRIEWIALLIFDECHYAVSNHPYAEIMKVFYNSNATKLPRIFGMTASPIFGKGASVSGLESLLRAKVYSVEDKGELERFVTSPKVGVYYYATIGDTTLLPYFKQLEEIKSKCVLKLVENISDTDCLKTTKKVLQKLHIGLCFCIENLGVWGALQAAHVLLKGDSVVRNGIMEMEGQGSNASICDNYLSQAATIFASDRFPTNRSRAKLNSLEVLQEPFFSNKLLQLINILSNFRLQPNMKCIIFVNRILTARSLSSILQSLQVLSAWKCDFLVGVHSGLKCVSRKSTNARLAKFRSGELNLLVATKVAEEGLDIQTCCLVVRFDLPETVASFIQSRGRARMPQSEYAFLVDSGSEKELNLIDSFTRAEEEMNEEIEFRTSDAAVPDVEEKTYRVKSTGATISSGSSIPLLYRYCSKLPHNEFFKPEPELWYFDEPDGTVCQIILPSNAPIHQVSGAPQSSKDAAKRDACLEACKRLHQLGALTNYLLPER</sequence>
<feature type="domain" description="Dicer dsRNA-binding fold" evidence="7">
    <location>
        <begin position="524"/>
        <end position="608"/>
    </location>
</feature>
<dbReference type="PANTHER" id="PTHR14950:SF15">
    <property type="entry name" value="DICER-LIKE PROTEIN 4"/>
    <property type="match status" value="1"/>
</dbReference>
<feature type="domain" description="Helicase ATP-binding" evidence="5">
    <location>
        <begin position="10"/>
        <end position="184"/>
    </location>
</feature>
<evidence type="ECO:0008006" key="10">
    <source>
        <dbReference type="Google" id="ProtNLM"/>
    </source>
</evidence>
<dbReference type="Pfam" id="PF03368">
    <property type="entry name" value="Dicer_dimer"/>
    <property type="match status" value="1"/>
</dbReference>
<dbReference type="Pfam" id="PF00270">
    <property type="entry name" value="DEAD"/>
    <property type="match status" value="1"/>
</dbReference>
<dbReference type="Proteomes" id="UP001237642">
    <property type="component" value="Unassembled WGS sequence"/>
</dbReference>
<dbReference type="PROSITE" id="PS51194">
    <property type="entry name" value="HELICASE_CTER"/>
    <property type="match status" value="1"/>
</dbReference>
<keyword evidence="4" id="KW-0694">RNA-binding</keyword>
<keyword evidence="2" id="KW-0378">Hydrolase</keyword>
<feature type="domain" description="Helicase C-terminal" evidence="6">
    <location>
        <begin position="340"/>
        <end position="501"/>
    </location>
</feature>
<dbReference type="PROSITE" id="PS51192">
    <property type="entry name" value="HELICASE_ATP_BIND_1"/>
    <property type="match status" value="1"/>
</dbReference>
<comment type="similarity">
    <text evidence="4">Belongs to the helicase family. Dicer subfamily.</text>
</comment>
<evidence type="ECO:0000259" key="7">
    <source>
        <dbReference type="PROSITE" id="PS51327"/>
    </source>
</evidence>
<dbReference type="Pfam" id="PF00271">
    <property type="entry name" value="Helicase_C"/>
    <property type="match status" value="1"/>
</dbReference>
<evidence type="ECO:0000313" key="9">
    <source>
        <dbReference type="Proteomes" id="UP001237642"/>
    </source>
</evidence>
<keyword evidence="9" id="KW-1185">Reference proteome</keyword>
<keyword evidence="1" id="KW-0547">Nucleotide-binding</keyword>
<dbReference type="Gene3D" id="3.40.50.300">
    <property type="entry name" value="P-loop containing nucleotide triphosphate hydrolases"/>
    <property type="match status" value="2"/>
</dbReference>
<dbReference type="SMART" id="SM00487">
    <property type="entry name" value="DEXDc"/>
    <property type="match status" value="1"/>
</dbReference>
<dbReference type="GO" id="GO:0005737">
    <property type="term" value="C:cytoplasm"/>
    <property type="evidence" value="ECO:0007669"/>
    <property type="project" value="TreeGrafter"/>
</dbReference>
<dbReference type="GO" id="GO:0030422">
    <property type="term" value="P:siRNA processing"/>
    <property type="evidence" value="ECO:0007669"/>
    <property type="project" value="TreeGrafter"/>
</dbReference>
<dbReference type="Gene3D" id="3.30.160.380">
    <property type="entry name" value="Dicer dimerisation domain"/>
    <property type="match status" value="1"/>
</dbReference>
<dbReference type="CDD" id="cd18034">
    <property type="entry name" value="DEXHc_dicer"/>
    <property type="match status" value="1"/>
</dbReference>
<dbReference type="GO" id="GO:0005634">
    <property type="term" value="C:nucleus"/>
    <property type="evidence" value="ECO:0007669"/>
    <property type="project" value="TreeGrafter"/>
</dbReference>
<evidence type="ECO:0000256" key="1">
    <source>
        <dbReference type="ARBA" id="ARBA00022741"/>
    </source>
</evidence>
<name>A0AAD8J1D3_9APIA</name>
<reference evidence="8" key="2">
    <citation type="submission" date="2023-05" db="EMBL/GenBank/DDBJ databases">
        <authorList>
            <person name="Schelkunov M.I."/>
        </authorList>
    </citation>
    <scope>NUCLEOTIDE SEQUENCE</scope>
    <source>
        <strain evidence="8">Hsosn_3</strain>
        <tissue evidence="8">Leaf</tissue>
    </source>
</reference>
<dbReference type="SUPFAM" id="SSF52540">
    <property type="entry name" value="P-loop containing nucleoside triphosphate hydrolases"/>
    <property type="match status" value="1"/>
</dbReference>
<dbReference type="FunFam" id="3.40.50.300:FF:000705">
    <property type="entry name" value="Endoribonuclease dicer-like protein"/>
    <property type="match status" value="1"/>
</dbReference>
<comment type="caution">
    <text evidence="8">The sequence shown here is derived from an EMBL/GenBank/DDBJ whole genome shotgun (WGS) entry which is preliminary data.</text>
</comment>
<evidence type="ECO:0000256" key="3">
    <source>
        <dbReference type="ARBA" id="ARBA00022840"/>
    </source>
</evidence>
<dbReference type="AlphaFoldDB" id="A0AAD8J1D3"/>
<reference evidence="8" key="1">
    <citation type="submission" date="2023-02" db="EMBL/GenBank/DDBJ databases">
        <title>Genome of toxic invasive species Heracleum sosnowskyi carries increased number of genes despite the absence of recent whole-genome duplications.</title>
        <authorList>
            <person name="Schelkunov M."/>
            <person name="Shtratnikova V."/>
            <person name="Makarenko M."/>
            <person name="Klepikova A."/>
            <person name="Omelchenko D."/>
            <person name="Novikova G."/>
            <person name="Obukhova E."/>
            <person name="Bogdanov V."/>
            <person name="Penin A."/>
            <person name="Logacheva M."/>
        </authorList>
    </citation>
    <scope>NUCLEOTIDE SEQUENCE</scope>
    <source>
        <strain evidence="8">Hsosn_3</strain>
        <tissue evidence="8">Leaf</tissue>
    </source>
</reference>